<comment type="similarity">
    <text evidence="7">Belongs to the ThrE exporter (TC 2.A.79) family.</text>
</comment>
<feature type="transmembrane region" description="Helical" evidence="9">
    <location>
        <begin position="31"/>
        <end position="52"/>
    </location>
</feature>
<keyword evidence="6 9" id="KW-0472">Membrane</keyword>
<dbReference type="OrthoDB" id="9810047at2"/>
<feature type="region of interest" description="Disordered" evidence="8">
    <location>
        <begin position="159"/>
        <end position="209"/>
    </location>
</feature>
<evidence type="ECO:0000256" key="7">
    <source>
        <dbReference type="ARBA" id="ARBA00034125"/>
    </source>
</evidence>
<evidence type="ECO:0000256" key="8">
    <source>
        <dbReference type="SAM" id="MobiDB-lite"/>
    </source>
</evidence>
<dbReference type="Proteomes" id="UP000186341">
    <property type="component" value="Unassembled WGS sequence"/>
</dbReference>
<dbReference type="EMBL" id="MPJW01000132">
    <property type="protein sequence ID" value="OLU39565.1"/>
    <property type="molecule type" value="Genomic_DNA"/>
</dbReference>
<keyword evidence="3" id="KW-0997">Cell inner membrane</keyword>
<feature type="transmembrane region" description="Helical" evidence="9">
    <location>
        <begin position="115"/>
        <end position="143"/>
    </location>
</feature>
<feature type="transmembrane region" description="Helical" evidence="9">
    <location>
        <begin position="82"/>
        <end position="103"/>
    </location>
</feature>
<dbReference type="AlphaFoldDB" id="A0A1U7NFX5"/>
<evidence type="ECO:0000256" key="2">
    <source>
        <dbReference type="ARBA" id="ARBA00022475"/>
    </source>
</evidence>
<protein>
    <recommendedName>
        <fullName evidence="10">Threonine/Serine exporter ThrE domain-containing protein</fullName>
    </recommendedName>
</protein>
<keyword evidence="2" id="KW-1003">Cell membrane</keyword>
<dbReference type="GeneID" id="82202828"/>
<dbReference type="InterPro" id="IPR050539">
    <property type="entry name" value="ThrE_Dicarb/AminoAcid_Exp"/>
</dbReference>
<dbReference type="Pfam" id="PF12821">
    <property type="entry name" value="ThrE_2"/>
    <property type="match status" value="1"/>
</dbReference>
<name>A0A1U7NFX5_9FIRM</name>
<keyword evidence="4 9" id="KW-0812">Transmembrane</keyword>
<feature type="compositionally biased region" description="Polar residues" evidence="8">
    <location>
        <begin position="180"/>
        <end position="209"/>
    </location>
</feature>
<evidence type="ECO:0000256" key="6">
    <source>
        <dbReference type="ARBA" id="ARBA00023136"/>
    </source>
</evidence>
<keyword evidence="5 9" id="KW-1133">Transmembrane helix</keyword>
<reference evidence="11 12" key="1">
    <citation type="submission" date="2016-11" db="EMBL/GenBank/DDBJ databases">
        <title>Description of two novel members of the family Erysipelotrichaceae: Ileibacterium lipovorans gen. nov., sp. nov. and Dubosiella newyorkensis, gen. nov., sp. nov.</title>
        <authorList>
            <person name="Cox L.M."/>
            <person name="Sohn J."/>
            <person name="Tyrrell K.L."/>
            <person name="Citron D.M."/>
            <person name="Lawson P.A."/>
            <person name="Patel N.B."/>
            <person name="Iizumi T."/>
            <person name="Perez-Perez G.I."/>
            <person name="Goldstein E.J."/>
            <person name="Blaser M.J."/>
        </authorList>
    </citation>
    <scope>NUCLEOTIDE SEQUENCE [LARGE SCALE GENOMIC DNA]</scope>
    <source>
        <strain evidence="11 12">NYU-BL-A3</strain>
    </source>
</reference>
<dbReference type="GO" id="GO:0015744">
    <property type="term" value="P:succinate transport"/>
    <property type="evidence" value="ECO:0007669"/>
    <property type="project" value="TreeGrafter"/>
</dbReference>
<feature type="transmembrane region" description="Helical" evidence="9">
    <location>
        <begin position="6"/>
        <end position="24"/>
    </location>
</feature>
<evidence type="ECO:0000259" key="10">
    <source>
        <dbReference type="Pfam" id="PF12821"/>
    </source>
</evidence>
<evidence type="ECO:0000313" key="11">
    <source>
        <dbReference type="EMBL" id="OLU39565.1"/>
    </source>
</evidence>
<organism evidence="11 12">
    <name type="scientific">Ileibacterium valens</name>
    <dbReference type="NCBI Taxonomy" id="1862668"/>
    <lineage>
        <taxon>Bacteria</taxon>
        <taxon>Bacillati</taxon>
        <taxon>Bacillota</taxon>
        <taxon>Erysipelotrichia</taxon>
        <taxon>Erysipelotrichales</taxon>
        <taxon>Erysipelotrichaceae</taxon>
        <taxon>Ileibacterium</taxon>
    </lineage>
</organism>
<comment type="subcellular location">
    <subcellularLocation>
        <location evidence="1">Cell membrane</location>
        <topology evidence="1">Multi-pass membrane protein</topology>
    </subcellularLocation>
</comment>
<feature type="transmembrane region" description="Helical" evidence="9">
    <location>
        <begin position="58"/>
        <end position="75"/>
    </location>
</feature>
<comment type="caution">
    <text evidence="11">The sequence shown here is derived from an EMBL/GenBank/DDBJ whole genome shotgun (WGS) entry which is preliminary data.</text>
</comment>
<evidence type="ECO:0000256" key="1">
    <source>
        <dbReference type="ARBA" id="ARBA00004651"/>
    </source>
</evidence>
<evidence type="ECO:0000256" key="4">
    <source>
        <dbReference type="ARBA" id="ARBA00022692"/>
    </source>
</evidence>
<gene>
    <name evidence="11" type="ORF">BO222_06390</name>
</gene>
<dbReference type="InterPro" id="IPR024528">
    <property type="entry name" value="ThrE_2"/>
</dbReference>
<evidence type="ECO:0000256" key="5">
    <source>
        <dbReference type="ARBA" id="ARBA00022989"/>
    </source>
</evidence>
<evidence type="ECO:0000256" key="9">
    <source>
        <dbReference type="SAM" id="Phobius"/>
    </source>
</evidence>
<evidence type="ECO:0000313" key="12">
    <source>
        <dbReference type="Proteomes" id="UP000186341"/>
    </source>
</evidence>
<feature type="domain" description="Threonine/Serine exporter ThrE" evidence="10">
    <location>
        <begin position="10"/>
        <end position="137"/>
    </location>
</feature>
<accession>A0A1U7NFX5</accession>
<sequence>MLLEIFLRGFIGAGLASLGFAVLFNVRNYYVWYAAFAGGVGGFVYLICSKMLNMDAAVSNFLGAIALTICAEIMARKLKITVTTILACALIPLVPGGDAYRFMTAFIDGDIYKGLSYALSTFTIAGMICLGTLIVSALTRFFFFTRGKMEKAVSSAKTKTESVKSSIYAKAPKRDKSKSCLDSNSFSNQGKITKQNLTKKQSKNSSDSD</sequence>
<dbReference type="RefSeq" id="WP_075819426.1">
    <property type="nucleotide sequence ID" value="NZ_CAJUTZ010000094.1"/>
</dbReference>
<keyword evidence="12" id="KW-1185">Reference proteome</keyword>
<dbReference type="PANTHER" id="PTHR34390:SF1">
    <property type="entry name" value="SUCCINATE TRANSPORTER SUBUNIT YJJB-RELATED"/>
    <property type="match status" value="1"/>
</dbReference>
<proteinExistence type="inferred from homology"/>
<dbReference type="PANTHER" id="PTHR34390">
    <property type="entry name" value="UPF0442 PROTEIN YJJB-RELATED"/>
    <property type="match status" value="1"/>
</dbReference>
<dbReference type="GO" id="GO:0005886">
    <property type="term" value="C:plasma membrane"/>
    <property type="evidence" value="ECO:0007669"/>
    <property type="project" value="UniProtKB-SubCell"/>
</dbReference>
<evidence type="ECO:0000256" key="3">
    <source>
        <dbReference type="ARBA" id="ARBA00022519"/>
    </source>
</evidence>